<evidence type="ECO:0000256" key="1">
    <source>
        <dbReference type="ARBA" id="ARBA00004141"/>
    </source>
</evidence>
<evidence type="ECO:0008006" key="11">
    <source>
        <dbReference type="Google" id="ProtNLM"/>
    </source>
</evidence>
<dbReference type="Proteomes" id="UP001491310">
    <property type="component" value="Unassembled WGS sequence"/>
</dbReference>
<evidence type="ECO:0000313" key="10">
    <source>
        <dbReference type="Proteomes" id="UP001491310"/>
    </source>
</evidence>
<proteinExistence type="inferred from homology"/>
<evidence type="ECO:0000256" key="5">
    <source>
        <dbReference type="ARBA" id="ARBA00022989"/>
    </source>
</evidence>
<comment type="subcellular location">
    <subcellularLocation>
        <location evidence="1">Membrane</location>
        <topology evidence="1">Multi-pass membrane protein</topology>
    </subcellularLocation>
</comment>
<accession>A0ABR2YG61</accession>
<feature type="transmembrane region" description="Helical" evidence="8">
    <location>
        <begin position="469"/>
        <end position="492"/>
    </location>
</feature>
<feature type="transmembrane region" description="Helical" evidence="8">
    <location>
        <begin position="313"/>
        <end position="335"/>
    </location>
</feature>
<evidence type="ECO:0000256" key="4">
    <source>
        <dbReference type="ARBA" id="ARBA00022692"/>
    </source>
</evidence>
<dbReference type="InterPro" id="IPR004813">
    <property type="entry name" value="OPT"/>
</dbReference>
<feature type="transmembrane region" description="Helical" evidence="8">
    <location>
        <begin position="549"/>
        <end position="570"/>
    </location>
</feature>
<dbReference type="PANTHER" id="PTHR31645">
    <property type="entry name" value="OLIGOPEPTIDE TRANSPORTER YGL114W-RELATED"/>
    <property type="match status" value="1"/>
</dbReference>
<dbReference type="Pfam" id="PF03169">
    <property type="entry name" value="OPT"/>
    <property type="match status" value="1"/>
</dbReference>
<feature type="transmembrane region" description="Helical" evidence="8">
    <location>
        <begin position="371"/>
        <end position="397"/>
    </location>
</feature>
<comment type="caution">
    <text evidence="9">The sequence shown here is derived from an EMBL/GenBank/DDBJ whole genome shotgun (WGS) entry which is preliminary data.</text>
</comment>
<evidence type="ECO:0000256" key="8">
    <source>
        <dbReference type="SAM" id="Phobius"/>
    </source>
</evidence>
<gene>
    <name evidence="9" type="ORF">WJX75_001744</name>
</gene>
<evidence type="ECO:0000256" key="2">
    <source>
        <dbReference type="ARBA" id="ARBA00010276"/>
    </source>
</evidence>
<keyword evidence="3" id="KW-0813">Transport</keyword>
<feature type="transmembrane region" description="Helical" evidence="8">
    <location>
        <begin position="153"/>
        <end position="176"/>
    </location>
</feature>
<evidence type="ECO:0000256" key="7">
    <source>
        <dbReference type="SAM" id="MobiDB-lite"/>
    </source>
</evidence>
<keyword evidence="6 8" id="KW-0472">Membrane</keyword>
<feature type="transmembrane region" description="Helical" evidence="8">
    <location>
        <begin position="591"/>
        <end position="609"/>
    </location>
</feature>
<evidence type="ECO:0000256" key="3">
    <source>
        <dbReference type="ARBA" id="ARBA00022448"/>
    </source>
</evidence>
<dbReference type="InterPro" id="IPR045035">
    <property type="entry name" value="YSL-like"/>
</dbReference>
<evidence type="ECO:0000313" key="9">
    <source>
        <dbReference type="EMBL" id="KAK9904748.1"/>
    </source>
</evidence>
<feature type="transmembrane region" description="Helical" evidence="8">
    <location>
        <begin position="498"/>
        <end position="517"/>
    </location>
</feature>
<feature type="transmembrane region" description="Helical" evidence="8">
    <location>
        <begin position="89"/>
        <end position="107"/>
    </location>
</feature>
<comment type="similarity">
    <text evidence="2">Belongs to the YSL (TC 2.A.67.2) family.</text>
</comment>
<sequence>MSGFRNSSINAGTLHLQAASRIRRNSITALSERESDYGRSPSENHYGSADIKKRIDEESPEMSGQPGENGKYDCVSNPAPWWHQITFRALLVGAILGTVFSIIIHKLSLTTGIIPSLNIAAGLIGFVAIKGWVSLLKFFRFDPHDFTPQENTVVQTCIVACSSLAFAGGFGCYLLSMDQQTFENLGDIAGNRQEDVYEPSLQRSIPYLLCVGIIGIFTLVILRKRFIIDYRLQYPSGTATGILIASFHTPKGEAVAREQVKTLGYWGTTSFLFSFFKWFFGGSSTSTASCGFSSWPTFGMAALNYRWNFDFSLTYIGVGMIVPYVVAYSMMWGAIMSWGIMWPLLAKKEGDWYPAGLTDGDFRGLFGYKNFLAIAIFVADGAYNFAKIGILSLQVYLDIKKVEKRVREERHPVGGPCCEIPAANGSHNANIQRNSAGQQVMTLAQVSEMDREALRMQALRDQIFLKGQIPWWIAAVGYGIFSVLNIVVIPILYPPAKWYYLLVLVVVSPLFAVANAYGAGLTDFDMSSIYGTVAIFAFAAWAGGANGGVIAALSVCGLVMASTSSAATLMQDFKTGHITMSSPRSMFLSQIAGALMGCFIAPLTFQMYWKSFPIGVPSSEYIAPYANIYRGMAIIGTQGFGMLPQHCGTIMACLFAAAIVVNLIRDALPQRYALFVPVPMAMAIPFYIGANVAIDICIGAVVKAYWHWTSPGTAELKVPAAASGLIAGDGIWTVPSAILSICKVQPPLCMSFTSS</sequence>
<feature type="transmembrane region" description="Helical" evidence="8">
    <location>
        <begin position="647"/>
        <end position="664"/>
    </location>
</feature>
<feature type="transmembrane region" description="Helical" evidence="8">
    <location>
        <begin position="204"/>
        <end position="222"/>
    </location>
</feature>
<keyword evidence="5 8" id="KW-1133">Transmembrane helix</keyword>
<keyword evidence="10" id="KW-1185">Reference proteome</keyword>
<feature type="transmembrane region" description="Helical" evidence="8">
    <location>
        <begin position="113"/>
        <end position="133"/>
    </location>
</feature>
<dbReference type="EMBL" id="JALJOT010000012">
    <property type="protein sequence ID" value="KAK9904748.1"/>
    <property type="molecule type" value="Genomic_DNA"/>
</dbReference>
<keyword evidence="4 8" id="KW-0812">Transmembrane</keyword>
<feature type="region of interest" description="Disordered" evidence="7">
    <location>
        <begin position="32"/>
        <end position="70"/>
    </location>
</feature>
<feature type="transmembrane region" description="Helical" evidence="8">
    <location>
        <begin position="524"/>
        <end position="543"/>
    </location>
</feature>
<reference evidence="9 10" key="1">
    <citation type="journal article" date="2024" name="Nat. Commun.">
        <title>Phylogenomics reveals the evolutionary origins of lichenization in chlorophyte algae.</title>
        <authorList>
            <person name="Puginier C."/>
            <person name="Libourel C."/>
            <person name="Otte J."/>
            <person name="Skaloud P."/>
            <person name="Haon M."/>
            <person name="Grisel S."/>
            <person name="Petersen M."/>
            <person name="Berrin J.G."/>
            <person name="Delaux P.M."/>
            <person name="Dal Grande F."/>
            <person name="Keller J."/>
        </authorList>
    </citation>
    <scope>NUCLEOTIDE SEQUENCE [LARGE SCALE GENOMIC DNA]</scope>
    <source>
        <strain evidence="9 10">SAG 216-7</strain>
    </source>
</reference>
<dbReference type="PANTHER" id="PTHR31645:SF0">
    <property type="entry name" value="OLIGOPEPTIDE TRANSPORTER YGL114W-RELATED"/>
    <property type="match status" value="1"/>
</dbReference>
<dbReference type="NCBIfam" id="TIGR00728">
    <property type="entry name" value="OPT_sfam"/>
    <property type="match status" value="1"/>
</dbReference>
<evidence type="ECO:0000256" key="6">
    <source>
        <dbReference type="ARBA" id="ARBA00023136"/>
    </source>
</evidence>
<organism evidence="9 10">
    <name type="scientific">Coccomyxa subellipsoidea</name>
    <dbReference type="NCBI Taxonomy" id="248742"/>
    <lineage>
        <taxon>Eukaryota</taxon>
        <taxon>Viridiplantae</taxon>
        <taxon>Chlorophyta</taxon>
        <taxon>core chlorophytes</taxon>
        <taxon>Trebouxiophyceae</taxon>
        <taxon>Trebouxiophyceae incertae sedis</taxon>
        <taxon>Coccomyxaceae</taxon>
        <taxon>Coccomyxa</taxon>
    </lineage>
</organism>
<name>A0ABR2YG61_9CHLO</name>
<protein>
    <recommendedName>
        <fullName evidence="11">OPT superfamily oligopeptide transporter</fullName>
    </recommendedName>
</protein>